<dbReference type="SUPFAM" id="SSF54534">
    <property type="entry name" value="FKBP-like"/>
    <property type="match status" value="3"/>
</dbReference>
<dbReference type="EMBL" id="VXIV02003329">
    <property type="protein sequence ID" value="KAF6018181.1"/>
    <property type="molecule type" value="Genomic_DNA"/>
</dbReference>
<feature type="domain" description="PPIase FKBP-type" evidence="5">
    <location>
        <begin position="66"/>
        <end position="153"/>
    </location>
</feature>
<evidence type="ECO:0000259" key="5">
    <source>
        <dbReference type="PROSITE" id="PS50059"/>
    </source>
</evidence>
<feature type="signal peptide" evidence="4">
    <location>
        <begin position="1"/>
        <end position="20"/>
    </location>
</feature>
<dbReference type="Gene3D" id="3.10.50.40">
    <property type="match status" value="3"/>
</dbReference>
<accession>A0A7J7IXP3</accession>
<dbReference type="InterPro" id="IPR051989">
    <property type="entry name" value="FKBP-like_isomerase"/>
</dbReference>
<dbReference type="EC" id="5.2.1.8" evidence="2"/>
<feature type="chain" id="PRO_5029754580" description="peptidylprolyl isomerase" evidence="4">
    <location>
        <begin position="21"/>
        <end position="637"/>
    </location>
</feature>
<organism evidence="6 7">
    <name type="scientific">Bugula neritina</name>
    <name type="common">Brown bryozoan</name>
    <name type="synonym">Sertularia neritina</name>
    <dbReference type="NCBI Taxonomy" id="10212"/>
    <lineage>
        <taxon>Eukaryota</taxon>
        <taxon>Metazoa</taxon>
        <taxon>Spiralia</taxon>
        <taxon>Lophotrochozoa</taxon>
        <taxon>Bryozoa</taxon>
        <taxon>Gymnolaemata</taxon>
        <taxon>Cheilostomatida</taxon>
        <taxon>Flustrina</taxon>
        <taxon>Buguloidea</taxon>
        <taxon>Bugulidae</taxon>
        <taxon>Bugula</taxon>
    </lineage>
</organism>
<dbReference type="InterPro" id="IPR001179">
    <property type="entry name" value="PPIase_FKBP_dom"/>
</dbReference>
<feature type="domain" description="PPIase FKBP-type" evidence="5">
    <location>
        <begin position="285"/>
        <end position="369"/>
    </location>
</feature>
<dbReference type="Pfam" id="PF00254">
    <property type="entry name" value="FKBP_C"/>
    <property type="match status" value="3"/>
</dbReference>
<reference evidence="6" key="1">
    <citation type="submission" date="2020-06" db="EMBL/GenBank/DDBJ databases">
        <title>Draft genome of Bugula neritina, a colonial animal packing powerful symbionts and potential medicines.</title>
        <authorList>
            <person name="Rayko M."/>
        </authorList>
    </citation>
    <scope>NUCLEOTIDE SEQUENCE [LARGE SCALE GENOMIC DNA]</scope>
    <source>
        <strain evidence="6">Kwan_BN1</strain>
    </source>
</reference>
<keyword evidence="2" id="KW-0697">Rotamase</keyword>
<evidence type="ECO:0000256" key="4">
    <source>
        <dbReference type="SAM" id="SignalP"/>
    </source>
</evidence>
<name>A0A7J7IXP3_BUGNE</name>
<comment type="caution">
    <text evidence="6">The sequence shown here is derived from an EMBL/GenBank/DDBJ whole genome shotgun (WGS) entry which is preliminary data.</text>
</comment>
<evidence type="ECO:0000313" key="7">
    <source>
        <dbReference type="Proteomes" id="UP000593567"/>
    </source>
</evidence>
<dbReference type="GO" id="GO:0003755">
    <property type="term" value="F:peptidyl-prolyl cis-trans isomerase activity"/>
    <property type="evidence" value="ECO:0007669"/>
    <property type="project" value="UniProtKB-KW"/>
</dbReference>
<feature type="compositionally biased region" description="Low complexity" evidence="3">
    <location>
        <begin position="501"/>
        <end position="511"/>
    </location>
</feature>
<evidence type="ECO:0000313" key="6">
    <source>
        <dbReference type="EMBL" id="KAF6018181.1"/>
    </source>
</evidence>
<dbReference type="PROSITE" id="PS50059">
    <property type="entry name" value="FKBP_PPIASE"/>
    <property type="match status" value="3"/>
</dbReference>
<feature type="domain" description="PPIase FKBP-type" evidence="5">
    <location>
        <begin position="175"/>
        <end position="262"/>
    </location>
</feature>
<keyword evidence="4" id="KW-0732">Signal</keyword>
<dbReference type="OrthoDB" id="433738at2759"/>
<dbReference type="InterPro" id="IPR046357">
    <property type="entry name" value="PPIase_dom_sf"/>
</dbReference>
<evidence type="ECO:0000256" key="1">
    <source>
        <dbReference type="ARBA" id="ARBA00022737"/>
    </source>
</evidence>
<feature type="compositionally biased region" description="Pro residues" evidence="3">
    <location>
        <begin position="406"/>
        <end position="417"/>
    </location>
</feature>
<keyword evidence="7" id="KW-1185">Reference proteome</keyword>
<feature type="compositionally biased region" description="Pro residues" evidence="3">
    <location>
        <begin position="383"/>
        <end position="392"/>
    </location>
</feature>
<dbReference type="GO" id="GO:0005783">
    <property type="term" value="C:endoplasmic reticulum"/>
    <property type="evidence" value="ECO:0007669"/>
    <property type="project" value="TreeGrafter"/>
</dbReference>
<feature type="compositionally biased region" description="Low complexity" evidence="3">
    <location>
        <begin position="393"/>
        <end position="405"/>
    </location>
</feature>
<keyword evidence="2" id="KW-0413">Isomerase</keyword>
<sequence>MGRLCVVGLLLAAAITFTSSKFAEWRHLDLIDPIEFAKNYRPGFKIQQTWVPNSCWDGRIPKVKSGDFVHQHYVGRLVDGTMFDSSYSRNSTYNFYLGTGVVITGMDMGMKGMCKGERRVITIPPSLGYGNRQVSSIPPNSKLIFEVILHDTWNGPTGHTVISKPANCIRKTAPGDLIRVHYNGSLSNGAPFWSTYEHSTLNFTVGEGNAIQGLDMNLLDMCEGEVRKIKVHHLLGYGRQGRGTTIPPNTDLVFDAELVEIVSGKLKYVKIDGPSCGSDKQVFRNDILEIEYSGESVTGKRGSNVGGRFKFQVGSEKVPKGLTWGVNSMCIGEGRRVLMPPEFVTADIDNAGFPLNRRLTLDIRLLSNNFGVAPTTLAPATPAPVTPAPVPPTQATSAPATLAPATPAPATPAPATPAPATLAPATLAPATLAPDTLAPATPAPATAAPATLAPDTLAPVTLAPATMAPDTLAPATLAPDTLAPDTLAPDTLAPATLAPATHAPDTLAPTTMAPDTLAPDTLAPDTVAPDTVAPDTLAPDTLAPDTLAPDTLAPTTKSKIHMPPVNMPTTTSKTIKPTTTRTTTIAPITQTPYATIPMIKVCAGKAPFYDYPLMDQWCLVNCNYDNPYCPVTHCVCL</sequence>
<proteinExistence type="predicted"/>
<gene>
    <name evidence="6" type="ORF">EB796_023520</name>
</gene>
<protein>
    <recommendedName>
        <fullName evidence="2">peptidylprolyl isomerase</fullName>
        <ecNumber evidence="2">5.2.1.8</ecNumber>
    </recommendedName>
</protein>
<dbReference type="PANTHER" id="PTHR46046">
    <property type="entry name" value="PEPTIDYLPROLYL ISOMERASE"/>
    <property type="match status" value="1"/>
</dbReference>
<keyword evidence="1" id="KW-0677">Repeat</keyword>
<dbReference type="PANTHER" id="PTHR46046:SF5">
    <property type="entry name" value="PEPTIDYLPROLYL ISOMERASE"/>
    <property type="match status" value="1"/>
</dbReference>
<feature type="region of interest" description="Disordered" evidence="3">
    <location>
        <begin position="501"/>
        <end position="575"/>
    </location>
</feature>
<evidence type="ECO:0000256" key="3">
    <source>
        <dbReference type="SAM" id="MobiDB-lite"/>
    </source>
</evidence>
<dbReference type="Proteomes" id="UP000593567">
    <property type="component" value="Unassembled WGS sequence"/>
</dbReference>
<dbReference type="AlphaFoldDB" id="A0A7J7IXP3"/>
<comment type="catalytic activity">
    <reaction evidence="2">
        <text>[protein]-peptidylproline (omega=180) = [protein]-peptidylproline (omega=0)</text>
        <dbReference type="Rhea" id="RHEA:16237"/>
        <dbReference type="Rhea" id="RHEA-COMP:10747"/>
        <dbReference type="Rhea" id="RHEA-COMP:10748"/>
        <dbReference type="ChEBI" id="CHEBI:83833"/>
        <dbReference type="ChEBI" id="CHEBI:83834"/>
        <dbReference type="EC" id="5.2.1.8"/>
    </reaction>
</comment>
<feature type="region of interest" description="Disordered" evidence="3">
    <location>
        <begin position="383"/>
        <end position="421"/>
    </location>
</feature>
<evidence type="ECO:0000256" key="2">
    <source>
        <dbReference type="PROSITE-ProRule" id="PRU00277"/>
    </source>
</evidence>